<evidence type="ECO:0000313" key="3">
    <source>
        <dbReference type="Proteomes" id="UP000622797"/>
    </source>
</evidence>
<keyword evidence="3" id="KW-1185">Reference proteome</keyword>
<protein>
    <submittedName>
        <fullName evidence="2">Uncharacterized protein</fullName>
    </submittedName>
</protein>
<dbReference type="Proteomes" id="UP000622797">
    <property type="component" value="Unassembled WGS sequence"/>
</dbReference>
<accession>A0A8H4XBY9</accession>
<gene>
    <name evidence="2" type="ORF">FSARC_4001</name>
</gene>
<organism evidence="2 3">
    <name type="scientific">Fusarium sarcochroum</name>
    <dbReference type="NCBI Taxonomy" id="1208366"/>
    <lineage>
        <taxon>Eukaryota</taxon>
        <taxon>Fungi</taxon>
        <taxon>Dikarya</taxon>
        <taxon>Ascomycota</taxon>
        <taxon>Pezizomycotina</taxon>
        <taxon>Sordariomycetes</taxon>
        <taxon>Hypocreomycetidae</taxon>
        <taxon>Hypocreales</taxon>
        <taxon>Nectriaceae</taxon>
        <taxon>Fusarium</taxon>
        <taxon>Fusarium lateritium species complex</taxon>
    </lineage>
</organism>
<evidence type="ECO:0000313" key="2">
    <source>
        <dbReference type="EMBL" id="KAF4968626.1"/>
    </source>
</evidence>
<dbReference type="OrthoDB" id="5153231at2759"/>
<evidence type="ECO:0000256" key="1">
    <source>
        <dbReference type="SAM" id="MobiDB-lite"/>
    </source>
</evidence>
<reference evidence="2" key="2">
    <citation type="submission" date="2020-05" db="EMBL/GenBank/DDBJ databases">
        <authorList>
            <person name="Kim H.-S."/>
            <person name="Proctor R.H."/>
            <person name="Brown D.W."/>
        </authorList>
    </citation>
    <scope>NUCLEOTIDE SEQUENCE</scope>
    <source>
        <strain evidence="2">NRRL 20472</strain>
    </source>
</reference>
<dbReference type="EMBL" id="JABEXW010000192">
    <property type="protein sequence ID" value="KAF4968626.1"/>
    <property type="molecule type" value="Genomic_DNA"/>
</dbReference>
<feature type="region of interest" description="Disordered" evidence="1">
    <location>
        <begin position="330"/>
        <end position="350"/>
    </location>
</feature>
<sequence length="474" mass="53565">MNLVSIPSRKPSSERHGILLLHLLLKRDEGRTVFRGICLKICKKLSTAHETFRQRYGEQVREDKDPDGTTIDFTKSVYASFIKIDGLYYVKDLKNTPDTSTDKQKVCLVLPALPARPVQEDEKEALRYTLCDGAAFQSIKVHAIQGLLMKPPGASSCVGWPAPVSEPPVVINITALEASRRHSGGLRMRFFDCNAPDTLGYYVATDGTRLRNILTHQRGRDLDVSLFEDVESPIYFWIYMPIDQGEYLTDICRRAETRYWIVTARSFGVTFTTNHGRTVDFGFVRHEDVDFRRIAKLAPDPCRVYFNVDYSAARSRYSAELMAFEKHNTTSTDDELPKLPVSTSGRPHKQSSQDWLYSSCTMSRVTEIHACIDQTAPHRPVVGMLLNYADNHRECVGQFRPDWAIEPIHVGETDKIHICSKKTEQDMGHVVAVATCPPVQDSSDSWASVEQTGTLGWWFSSEHSVLCHDGTQLT</sequence>
<reference evidence="2" key="1">
    <citation type="journal article" date="2020" name="BMC Genomics">
        <title>Correction to: Identification and distribution of gene clusters required for synthesis of sphingolipid metabolism inhibitors in diverse species of the filamentous fungus Fusarium.</title>
        <authorList>
            <person name="Kim H.S."/>
            <person name="Lohmar J.M."/>
            <person name="Busman M."/>
            <person name="Brown D.W."/>
            <person name="Naumann T.A."/>
            <person name="Divon H.H."/>
            <person name="Lysoe E."/>
            <person name="Uhlig S."/>
            <person name="Proctor R.H."/>
        </authorList>
    </citation>
    <scope>NUCLEOTIDE SEQUENCE</scope>
    <source>
        <strain evidence="2">NRRL 20472</strain>
    </source>
</reference>
<dbReference type="AlphaFoldDB" id="A0A8H4XBY9"/>
<name>A0A8H4XBY9_9HYPO</name>
<proteinExistence type="predicted"/>
<feature type="compositionally biased region" description="Polar residues" evidence="1">
    <location>
        <begin position="341"/>
        <end position="350"/>
    </location>
</feature>
<comment type="caution">
    <text evidence="2">The sequence shown here is derived from an EMBL/GenBank/DDBJ whole genome shotgun (WGS) entry which is preliminary data.</text>
</comment>